<keyword evidence="5" id="KW-0827">Tyrosine biosynthesis</keyword>
<dbReference type="EMBL" id="JAKJHZ010000005">
    <property type="protein sequence ID" value="MCF6377783.1"/>
    <property type="molecule type" value="Genomic_DNA"/>
</dbReference>
<evidence type="ECO:0000256" key="3">
    <source>
        <dbReference type="ARBA" id="ARBA00012068"/>
    </source>
</evidence>
<evidence type="ECO:0000256" key="6">
    <source>
        <dbReference type="ARBA" id="ARBA00023002"/>
    </source>
</evidence>
<comment type="similarity">
    <text evidence="2">Belongs to the prephenate/arogenate dehydrogenase family.</text>
</comment>
<proteinExistence type="inferred from homology"/>
<comment type="caution">
    <text evidence="12">The sequence shown here is derived from an EMBL/GenBank/DDBJ whole genome shotgun (WGS) entry which is preliminary data.</text>
</comment>
<keyword evidence="8" id="KW-0057">Aromatic amino acid biosynthesis</keyword>
<comment type="catalytic activity">
    <reaction evidence="9">
        <text>prephenate + NAD(+) = 3-(4-hydroxyphenyl)pyruvate + CO2 + NADH</text>
        <dbReference type="Rhea" id="RHEA:13869"/>
        <dbReference type="ChEBI" id="CHEBI:16526"/>
        <dbReference type="ChEBI" id="CHEBI:29934"/>
        <dbReference type="ChEBI" id="CHEBI:36242"/>
        <dbReference type="ChEBI" id="CHEBI:57540"/>
        <dbReference type="ChEBI" id="CHEBI:57945"/>
        <dbReference type="EC" id="1.3.1.12"/>
    </reaction>
</comment>
<dbReference type="InterPro" id="IPR046826">
    <property type="entry name" value="PDH_N"/>
</dbReference>
<protein>
    <recommendedName>
        <fullName evidence="4">Prephenate dehydrogenase</fullName>
        <ecNumber evidence="3">1.3.1.12</ecNumber>
    </recommendedName>
</protein>
<dbReference type="EC" id="1.3.1.12" evidence="3"/>
<keyword evidence="13" id="KW-1185">Reference proteome</keyword>
<dbReference type="InterPro" id="IPR046825">
    <property type="entry name" value="PDH_C"/>
</dbReference>
<dbReference type="Pfam" id="PF20463">
    <property type="entry name" value="PDH_C"/>
    <property type="match status" value="1"/>
</dbReference>
<evidence type="ECO:0000256" key="2">
    <source>
        <dbReference type="ARBA" id="ARBA00007964"/>
    </source>
</evidence>
<keyword evidence="8" id="KW-0028">Amino-acid biosynthesis</keyword>
<dbReference type="NCBIfam" id="NF005111">
    <property type="entry name" value="PRK06545.2-3"/>
    <property type="match status" value="1"/>
</dbReference>
<evidence type="ECO:0000256" key="1">
    <source>
        <dbReference type="ARBA" id="ARBA00005067"/>
    </source>
</evidence>
<evidence type="ECO:0000313" key="13">
    <source>
        <dbReference type="Proteomes" id="UP001201161"/>
    </source>
</evidence>
<evidence type="ECO:0000256" key="7">
    <source>
        <dbReference type="ARBA" id="ARBA00023027"/>
    </source>
</evidence>
<dbReference type="PROSITE" id="PS51671">
    <property type="entry name" value="ACT"/>
    <property type="match status" value="1"/>
</dbReference>
<dbReference type="PROSITE" id="PS51176">
    <property type="entry name" value="PDH_ADH"/>
    <property type="match status" value="1"/>
</dbReference>
<gene>
    <name evidence="12" type="ORF">L2K70_09210</name>
</gene>
<evidence type="ECO:0000259" key="10">
    <source>
        <dbReference type="PROSITE" id="PS51176"/>
    </source>
</evidence>
<sequence>MTDSAPEDSLPALVGPVEVVGTGLIGTSVALVCRRLGLEVLLRDTSAEHVRTATGLGAGQAATSGDRPQLVVVAVPPSAIAGAVVDALGRTDAVVTDVGSVKSAPLASIAARVSPRELARYVGSHPMAGSERSGPLAASAALFDGRPWAITPHAGSDPAAVGLVESLVLECGAAPLRLEPEEHDRAVARISHLPHLAAVLVAGRLAAAPAEHLALSGQGVRDVTRVAASDPTLWQQILEANAGAVLDLLAEVRTDLDALMAAVASGAGDDGGLVDILERGNAGTAAIPGKHGGPARPTRSVFVSVPDHPGELARLFGDAGEIGVNIEDVHIDHDPGRPVGLTELVVEQARAEHLLAALESRGWTTHR</sequence>
<dbReference type="PANTHER" id="PTHR21363:SF0">
    <property type="entry name" value="PREPHENATE DEHYDROGENASE [NADP(+)]"/>
    <property type="match status" value="1"/>
</dbReference>
<dbReference type="InterPro" id="IPR008927">
    <property type="entry name" value="6-PGluconate_DH-like_C_sf"/>
</dbReference>
<evidence type="ECO:0000259" key="11">
    <source>
        <dbReference type="PROSITE" id="PS51671"/>
    </source>
</evidence>
<reference evidence="12 13" key="1">
    <citation type="submission" date="2022-01" db="EMBL/GenBank/DDBJ databases">
        <title>Nocardioides sp. nov., an actinomycete isolated from mining soil.</title>
        <authorList>
            <person name="Liu L."/>
        </authorList>
    </citation>
    <scope>NUCLEOTIDE SEQUENCE [LARGE SCALE GENOMIC DNA]</scope>
    <source>
        <strain evidence="12 13">KLBMP 9356</strain>
    </source>
</reference>
<feature type="domain" description="ACT" evidence="11">
    <location>
        <begin position="300"/>
        <end position="367"/>
    </location>
</feature>
<comment type="pathway">
    <text evidence="1">Amino-acid biosynthesis; L-tyrosine biosynthesis; (4-hydroxyphenyl)pyruvate from prephenate (NAD(+) route): step 1/1.</text>
</comment>
<dbReference type="SUPFAM" id="SSF48179">
    <property type="entry name" value="6-phosphogluconate dehydrogenase C-terminal domain-like"/>
    <property type="match status" value="1"/>
</dbReference>
<evidence type="ECO:0000256" key="4">
    <source>
        <dbReference type="ARBA" id="ARBA00016891"/>
    </source>
</evidence>
<dbReference type="Proteomes" id="UP001201161">
    <property type="component" value="Unassembled WGS sequence"/>
</dbReference>
<evidence type="ECO:0000256" key="8">
    <source>
        <dbReference type="ARBA" id="ARBA00023141"/>
    </source>
</evidence>
<dbReference type="Gene3D" id="3.40.50.720">
    <property type="entry name" value="NAD(P)-binding Rossmann-like Domain"/>
    <property type="match status" value="1"/>
</dbReference>
<dbReference type="InterPro" id="IPR045865">
    <property type="entry name" value="ACT-like_dom_sf"/>
</dbReference>
<feature type="domain" description="Prephenate/arogenate dehydrogenase" evidence="10">
    <location>
        <begin position="15"/>
        <end position="295"/>
    </location>
</feature>
<evidence type="ECO:0000256" key="9">
    <source>
        <dbReference type="ARBA" id="ARBA00049260"/>
    </source>
</evidence>
<dbReference type="SUPFAM" id="SSF55021">
    <property type="entry name" value="ACT-like"/>
    <property type="match status" value="1"/>
</dbReference>
<accession>A0ABS9HCJ8</accession>
<dbReference type="Pfam" id="PF02153">
    <property type="entry name" value="PDH_N"/>
    <property type="match status" value="1"/>
</dbReference>
<evidence type="ECO:0000313" key="12">
    <source>
        <dbReference type="EMBL" id="MCF6377783.1"/>
    </source>
</evidence>
<dbReference type="NCBIfam" id="NF005112">
    <property type="entry name" value="PRK06545.2-4"/>
    <property type="match status" value="1"/>
</dbReference>
<evidence type="ECO:0000256" key="5">
    <source>
        <dbReference type="ARBA" id="ARBA00022498"/>
    </source>
</evidence>
<dbReference type="GO" id="GO:0008977">
    <property type="term" value="F:prephenate dehydrogenase (NAD+) activity"/>
    <property type="evidence" value="ECO:0007669"/>
    <property type="project" value="UniProtKB-EC"/>
</dbReference>
<dbReference type="InterPro" id="IPR003099">
    <property type="entry name" value="Prephen_DH"/>
</dbReference>
<dbReference type="Gene3D" id="1.10.3660.10">
    <property type="entry name" value="6-phosphogluconate dehydrogenase C-terminal like domain"/>
    <property type="match status" value="1"/>
</dbReference>
<dbReference type="InterPro" id="IPR036291">
    <property type="entry name" value="NAD(P)-bd_dom_sf"/>
</dbReference>
<dbReference type="PANTHER" id="PTHR21363">
    <property type="entry name" value="PREPHENATE DEHYDROGENASE"/>
    <property type="match status" value="1"/>
</dbReference>
<name>A0ABS9HCJ8_9ACTN</name>
<dbReference type="InterPro" id="IPR002912">
    <property type="entry name" value="ACT_dom"/>
</dbReference>
<keyword evidence="6 12" id="KW-0560">Oxidoreductase</keyword>
<dbReference type="SUPFAM" id="SSF51735">
    <property type="entry name" value="NAD(P)-binding Rossmann-fold domains"/>
    <property type="match status" value="1"/>
</dbReference>
<organism evidence="12 13">
    <name type="scientific">Nocardioides potassii</name>
    <dbReference type="NCBI Taxonomy" id="2911371"/>
    <lineage>
        <taxon>Bacteria</taxon>
        <taxon>Bacillati</taxon>
        <taxon>Actinomycetota</taxon>
        <taxon>Actinomycetes</taxon>
        <taxon>Propionibacteriales</taxon>
        <taxon>Nocardioidaceae</taxon>
        <taxon>Nocardioides</taxon>
    </lineage>
</organism>
<keyword evidence="7" id="KW-0520">NAD</keyword>
<dbReference type="RefSeq" id="WP_236401504.1">
    <property type="nucleotide sequence ID" value="NZ_JAKJHZ010000005.1"/>
</dbReference>
<dbReference type="InterPro" id="IPR050812">
    <property type="entry name" value="Preph/Arog_dehydrog"/>
</dbReference>